<dbReference type="PANTHER" id="PTHR38926:SF72">
    <property type="entry name" value="IM:7136021-RELATED"/>
    <property type="match status" value="1"/>
</dbReference>
<name>A0A8H6TZ70_9AGAR</name>
<evidence type="ECO:0000313" key="2">
    <source>
        <dbReference type="EMBL" id="KAF7326430.1"/>
    </source>
</evidence>
<gene>
    <name evidence="2" type="ORF">MSAN_02511600</name>
</gene>
<dbReference type="PANTHER" id="PTHR38926">
    <property type="entry name" value="F-BOX DOMAIN CONTAINING PROTEIN, EXPRESSED"/>
    <property type="match status" value="1"/>
</dbReference>
<dbReference type="Proteomes" id="UP000623467">
    <property type="component" value="Unassembled WGS sequence"/>
</dbReference>
<reference evidence="2" key="1">
    <citation type="submission" date="2020-05" db="EMBL/GenBank/DDBJ databases">
        <title>Mycena genomes resolve the evolution of fungal bioluminescence.</title>
        <authorList>
            <person name="Tsai I.J."/>
        </authorList>
    </citation>
    <scope>NUCLEOTIDE SEQUENCE</scope>
    <source>
        <strain evidence="2">160909Yilan</strain>
    </source>
</reference>
<comment type="caution">
    <text evidence="2">The sequence shown here is derived from an EMBL/GenBank/DDBJ whole genome shotgun (WGS) entry which is preliminary data.</text>
</comment>
<keyword evidence="1" id="KW-0175">Coiled coil</keyword>
<proteinExistence type="predicted"/>
<organism evidence="2 3">
    <name type="scientific">Mycena sanguinolenta</name>
    <dbReference type="NCBI Taxonomy" id="230812"/>
    <lineage>
        <taxon>Eukaryota</taxon>
        <taxon>Fungi</taxon>
        <taxon>Dikarya</taxon>
        <taxon>Basidiomycota</taxon>
        <taxon>Agaricomycotina</taxon>
        <taxon>Agaricomycetes</taxon>
        <taxon>Agaricomycetidae</taxon>
        <taxon>Agaricales</taxon>
        <taxon>Marasmiineae</taxon>
        <taxon>Mycenaceae</taxon>
        <taxon>Mycena</taxon>
    </lineage>
</organism>
<dbReference type="Gene3D" id="3.80.10.10">
    <property type="entry name" value="Ribonuclease Inhibitor"/>
    <property type="match status" value="1"/>
</dbReference>
<evidence type="ECO:0000313" key="3">
    <source>
        <dbReference type="Proteomes" id="UP000623467"/>
    </source>
</evidence>
<dbReference type="InterPro" id="IPR032675">
    <property type="entry name" value="LRR_dom_sf"/>
</dbReference>
<keyword evidence="3" id="KW-1185">Reference proteome</keyword>
<dbReference type="EMBL" id="JACAZH010000102">
    <property type="protein sequence ID" value="KAF7326430.1"/>
    <property type="molecule type" value="Genomic_DNA"/>
</dbReference>
<dbReference type="AlphaFoldDB" id="A0A8H6TZ70"/>
<feature type="coiled-coil region" evidence="1">
    <location>
        <begin position="3"/>
        <end position="44"/>
    </location>
</feature>
<protein>
    <submittedName>
        <fullName evidence="2">F-box domain-containing protein</fullName>
    </submittedName>
</protein>
<evidence type="ECO:0000256" key="1">
    <source>
        <dbReference type="SAM" id="Coils"/>
    </source>
</evidence>
<sequence length="912" mass="101511">MSVEELLARISQLSADIETQKEVLRQLERDKSAAQRQLNALRDPIALLPLELSSKIFLHCLPPFPSPALHAALMLLMNICNTWIDIALSTPTLWATIYIHPRLSSPVEVLQSWLPRARHCPLSISIQNDRLNSDAATVFQQYAPQLKHLVLYDQMPEVDPSTSFAFLETLTIDSFGANDWKLGDLVRLFELTPNLVRCTLPNVDVRTSRSDHDLPIVILPNLHSLEFGDSVVRDGLTTGNDLLRHLTLPALETLAVPLYVASFDDFSLFLRRSAPPLRSLLLGCGLYKIRFPQLHECLRLLPSLTHFDLCAPFAALDADLFAALVDSEFLLPNLQSLKIQSQALFHHSSLHQTVLQVLSRLAIHNSFAFTFLQLLTIATTCVWRWWRPKLALSPLPDAQHFFFKINSEAYPHSVCVKMIFFARDPSMSVEERLARIDEISADIETQTEVLRQLRISKSLVQTQLNALRDPVALLPVEISSEIFLQCLPSFPPTARAPGPQIVLMQLMAVCKAWSDLALSTASLWAVIELHHSRAEVLQSWLHRARNCPLSIALHTRLNSEATTFFRQCAPQVKELVLYNQVPGVDSFPFLERLSFTGDRKWKLEDLVRIFSLTPNVVQCTLPASIASDKDLPILILSKLRCLEFDRFSTKSDLLKPLSLPALETLTVPASDALNSNFSDFSLFLQRSKPPLRKLILGGAHPGFGTRIQLAHLNECFRLLPSLIHLELIAPTTILNADLFAALADPESLLPNLRTLKIQILVMNSPEGPLPLHTVLHSLSARQPRLVSFHLSTMHPPLDAENTVRYSAILIGIPSDPIPLSITVADFSLPARRIYFYNVYCDFPGACSHSAVAFPSATSRLDAPHLGDGVTPAQVTEDEGSGSFLSARCAAFRAASEAPPVSPLSRPKKLGLG</sequence>
<dbReference type="OrthoDB" id="2840257at2759"/>
<accession>A0A8H6TZ70</accession>